<reference evidence="1" key="1">
    <citation type="submission" date="2013-08" db="EMBL/GenBank/DDBJ databases">
        <authorList>
            <person name="Mendez C."/>
            <person name="Richter M."/>
            <person name="Ferrer M."/>
            <person name="Sanchez J."/>
        </authorList>
    </citation>
    <scope>NUCLEOTIDE SEQUENCE</scope>
</reference>
<proteinExistence type="predicted"/>
<comment type="caution">
    <text evidence="1">The sequence shown here is derived from an EMBL/GenBank/DDBJ whole genome shotgun (WGS) entry which is preliminary data.</text>
</comment>
<sequence length="54" mass="6146">MHGTLWLVSEMVRTGKISVLVARGAYHRMRVNGRRLPWDLGEKVLTTLDNEQPG</sequence>
<reference evidence="1" key="2">
    <citation type="journal article" date="2014" name="ISME J.">
        <title>Microbial stratification in low pH oxic and suboxic macroscopic growths along an acid mine drainage.</title>
        <authorList>
            <person name="Mendez-Garcia C."/>
            <person name="Mesa V."/>
            <person name="Sprenger R.R."/>
            <person name="Richter M."/>
            <person name="Diez M.S."/>
            <person name="Solano J."/>
            <person name="Bargiela R."/>
            <person name="Golyshina O.V."/>
            <person name="Manteca A."/>
            <person name="Ramos J.L."/>
            <person name="Gallego J.R."/>
            <person name="Llorente I."/>
            <person name="Martins Dos Santos V.A."/>
            <person name="Jensen O.N."/>
            <person name="Pelaez A.I."/>
            <person name="Sanchez J."/>
            <person name="Ferrer M."/>
        </authorList>
    </citation>
    <scope>NUCLEOTIDE SEQUENCE</scope>
</reference>
<dbReference type="EMBL" id="AUZX01006395">
    <property type="protein sequence ID" value="EQD63755.1"/>
    <property type="molecule type" value="Genomic_DNA"/>
</dbReference>
<protein>
    <submittedName>
        <fullName evidence="1">Uncharacterized protein</fullName>
    </submittedName>
</protein>
<name>T1CB50_9ZZZZ</name>
<organism evidence="1">
    <name type="scientific">mine drainage metagenome</name>
    <dbReference type="NCBI Taxonomy" id="410659"/>
    <lineage>
        <taxon>unclassified sequences</taxon>
        <taxon>metagenomes</taxon>
        <taxon>ecological metagenomes</taxon>
    </lineage>
</organism>
<gene>
    <name evidence="1" type="ORF">B1A_08980</name>
</gene>
<evidence type="ECO:0000313" key="1">
    <source>
        <dbReference type="EMBL" id="EQD63755.1"/>
    </source>
</evidence>
<accession>T1CB50</accession>
<dbReference type="AlphaFoldDB" id="T1CB50"/>